<keyword evidence="1" id="KW-1133">Transmembrane helix</keyword>
<keyword evidence="1" id="KW-0472">Membrane</keyword>
<accession>A0ABN9ZY12</accession>
<evidence type="ECO:0000313" key="3">
    <source>
        <dbReference type="Proteomes" id="UP001314169"/>
    </source>
</evidence>
<reference evidence="2" key="1">
    <citation type="submission" date="2023-12" db="EMBL/GenBank/DDBJ databases">
        <authorList>
            <person name="Brown T."/>
        </authorList>
    </citation>
    <scope>NUCLEOTIDE SEQUENCE</scope>
</reference>
<keyword evidence="1" id="KW-0812">Transmembrane</keyword>
<dbReference type="EMBL" id="OY882860">
    <property type="protein sequence ID" value="CAK6443115.1"/>
    <property type="molecule type" value="Genomic_DNA"/>
</dbReference>
<organism evidence="2 3">
    <name type="scientific">Pipistrellus nathusii</name>
    <name type="common">Nathusius' pipistrelle</name>
    <dbReference type="NCBI Taxonomy" id="59473"/>
    <lineage>
        <taxon>Eukaryota</taxon>
        <taxon>Metazoa</taxon>
        <taxon>Chordata</taxon>
        <taxon>Craniata</taxon>
        <taxon>Vertebrata</taxon>
        <taxon>Euteleostomi</taxon>
        <taxon>Mammalia</taxon>
        <taxon>Eutheria</taxon>
        <taxon>Laurasiatheria</taxon>
        <taxon>Chiroptera</taxon>
        <taxon>Yangochiroptera</taxon>
        <taxon>Vespertilionidae</taxon>
        <taxon>Pipistrellus</taxon>
    </lineage>
</organism>
<evidence type="ECO:0000313" key="2">
    <source>
        <dbReference type="EMBL" id="CAK6443115.1"/>
    </source>
</evidence>
<proteinExistence type="predicted"/>
<sequence>MFLCVYSAPLAKLITLSLNSAVTCLYYYDKIYPFIFVLFAYMTVSFKIPQSQKGHVIYNYIPNMQHRLSKYFCMNRNPLCIMEVIFKLIGSIYNVIFNVISSNYTSLLTLNALKLDKI</sequence>
<gene>
    <name evidence="2" type="ORF">MPIPNATIZW_LOCUS11421</name>
</gene>
<feature type="transmembrane region" description="Helical" evidence="1">
    <location>
        <begin position="31"/>
        <end position="48"/>
    </location>
</feature>
<protein>
    <submittedName>
        <fullName evidence="2">Uncharacterized protein</fullName>
    </submittedName>
</protein>
<dbReference type="Proteomes" id="UP001314169">
    <property type="component" value="Chromosome 3"/>
</dbReference>
<keyword evidence="3" id="KW-1185">Reference proteome</keyword>
<name>A0ABN9ZY12_PIPNA</name>
<evidence type="ECO:0000256" key="1">
    <source>
        <dbReference type="SAM" id="Phobius"/>
    </source>
</evidence>